<dbReference type="InParanoid" id="A0A1V9XLE5"/>
<keyword evidence="12" id="KW-1185">Reference proteome</keyword>
<keyword evidence="6 9" id="KW-1133">Transmembrane helix</keyword>
<dbReference type="PANTHER" id="PTHR16228:SF7">
    <property type="entry name" value="SLC41A_MGTE INTEGRAL MEMBRANE DOMAIN-CONTAINING PROTEIN"/>
    <property type="match status" value="1"/>
</dbReference>
<keyword evidence="8 9" id="KW-0472">Membrane</keyword>
<keyword evidence="7" id="KW-0406">Ion transport</keyword>
<accession>A0A1V9XLE5</accession>
<dbReference type="SUPFAM" id="SSF161093">
    <property type="entry name" value="MgtE membrane domain-like"/>
    <property type="match status" value="2"/>
</dbReference>
<feature type="transmembrane region" description="Helical" evidence="9">
    <location>
        <begin position="204"/>
        <end position="237"/>
    </location>
</feature>
<evidence type="ECO:0000256" key="9">
    <source>
        <dbReference type="SAM" id="Phobius"/>
    </source>
</evidence>
<dbReference type="FunFam" id="1.10.357.20:FF:000001">
    <property type="entry name" value="Solute carrier family 41 member 2"/>
    <property type="match status" value="1"/>
</dbReference>
<feature type="transmembrane region" description="Helical" evidence="9">
    <location>
        <begin position="313"/>
        <end position="331"/>
    </location>
</feature>
<comment type="similarity">
    <text evidence="2">Belongs to the SLC41A transporter family.</text>
</comment>
<evidence type="ECO:0000256" key="8">
    <source>
        <dbReference type="ARBA" id="ARBA00023136"/>
    </source>
</evidence>
<evidence type="ECO:0000256" key="1">
    <source>
        <dbReference type="ARBA" id="ARBA00004141"/>
    </source>
</evidence>
<keyword evidence="3" id="KW-0813">Transport</keyword>
<dbReference type="OrthoDB" id="5791097at2759"/>
<feature type="domain" description="SLC41A/MgtE integral membrane" evidence="10">
    <location>
        <begin position="133"/>
        <end position="267"/>
    </location>
</feature>
<dbReference type="Pfam" id="PF01769">
    <property type="entry name" value="MgtE"/>
    <property type="match status" value="2"/>
</dbReference>
<name>A0A1V9XLE5_9ACAR</name>
<evidence type="ECO:0000256" key="5">
    <source>
        <dbReference type="ARBA" id="ARBA00022842"/>
    </source>
</evidence>
<evidence type="ECO:0000256" key="6">
    <source>
        <dbReference type="ARBA" id="ARBA00022989"/>
    </source>
</evidence>
<feature type="transmembrane region" description="Helical" evidence="9">
    <location>
        <begin position="431"/>
        <end position="452"/>
    </location>
</feature>
<evidence type="ECO:0000313" key="11">
    <source>
        <dbReference type="EMBL" id="OQR74192.1"/>
    </source>
</evidence>
<comment type="caution">
    <text evidence="11">The sequence shown here is derived from an EMBL/GenBank/DDBJ whole genome shotgun (WGS) entry which is preliminary data.</text>
</comment>
<proteinExistence type="inferred from homology"/>
<feature type="transmembrane region" description="Helical" evidence="9">
    <location>
        <begin position="90"/>
        <end position="114"/>
    </location>
</feature>
<sequence>MPVNSGYSPTTSEESVAVGCDSIINCDAMHNQGHYQSLGQTTALSPVVGSSSSESSLGCLTTISGKISEFRVANHHRATSKRQTGEEGMLATLIQVVGPFLVAGIGSMCTGLLLDVVKSWDNFTMIDTLITLVPTLLGLKGNLEMTVTARLCTAANLGVLDDPRVLGRFLRDDLLLTQFQATIVSLLASLLTLSIQAMKDPSNLSWSSCLIVVSSAVVTAAVACLFLGLLMTGVVALSRKMHINPDNVAAPLASSLGDISTLALFAYISLGMYSLRDHLYVPIALMCFLMVLCPLWGYLACQSAEVRAHLQHGWLPILLAMCISLGAGYILDAATTDLPQAPAYVPVVSGVCGNLLVILICRMTTVLRKNTILGHNDVTVAQIRSDNPFRVGDNHFESLTATFRLLLLLPILAHSIFLPIISFFTQEVSITAVYLFVFLSTVFVHALIMLFLTREMVLRLWTWGVDPDVASIPILTAVADLTGGAFTCAIFVTLSRLQDPSIMLPRQDVELFTPLVDPLTQSS</sequence>
<dbReference type="InterPro" id="IPR006667">
    <property type="entry name" value="SLC41_membr_dom"/>
</dbReference>
<organism evidence="11 12">
    <name type="scientific">Tropilaelaps mercedesae</name>
    <dbReference type="NCBI Taxonomy" id="418985"/>
    <lineage>
        <taxon>Eukaryota</taxon>
        <taxon>Metazoa</taxon>
        <taxon>Ecdysozoa</taxon>
        <taxon>Arthropoda</taxon>
        <taxon>Chelicerata</taxon>
        <taxon>Arachnida</taxon>
        <taxon>Acari</taxon>
        <taxon>Parasitiformes</taxon>
        <taxon>Mesostigmata</taxon>
        <taxon>Gamasina</taxon>
        <taxon>Dermanyssoidea</taxon>
        <taxon>Laelapidae</taxon>
        <taxon>Tropilaelaps</taxon>
    </lineage>
</organism>
<keyword evidence="4 9" id="KW-0812">Transmembrane</keyword>
<evidence type="ECO:0000256" key="2">
    <source>
        <dbReference type="ARBA" id="ARBA00009749"/>
    </source>
</evidence>
<feature type="transmembrane region" description="Helical" evidence="9">
    <location>
        <begin position="343"/>
        <end position="361"/>
    </location>
</feature>
<evidence type="ECO:0000256" key="4">
    <source>
        <dbReference type="ARBA" id="ARBA00022692"/>
    </source>
</evidence>
<evidence type="ECO:0000259" key="10">
    <source>
        <dbReference type="Pfam" id="PF01769"/>
    </source>
</evidence>
<dbReference type="EMBL" id="MNPL01008528">
    <property type="protein sequence ID" value="OQR74192.1"/>
    <property type="molecule type" value="Genomic_DNA"/>
</dbReference>
<feature type="transmembrane region" description="Helical" evidence="9">
    <location>
        <begin position="174"/>
        <end position="198"/>
    </location>
</feature>
<dbReference type="InterPro" id="IPR045349">
    <property type="entry name" value="SLC41A1-3"/>
</dbReference>
<evidence type="ECO:0000256" key="3">
    <source>
        <dbReference type="ARBA" id="ARBA00022448"/>
    </source>
</evidence>
<dbReference type="AlphaFoldDB" id="A0A1V9XLE5"/>
<protein>
    <submittedName>
        <fullName evidence="11">Solute carrier family 41 member 2-like</fullName>
    </submittedName>
</protein>
<comment type="subcellular location">
    <subcellularLocation>
        <location evidence="1">Membrane</location>
        <topology evidence="1">Multi-pass membrane protein</topology>
    </subcellularLocation>
</comment>
<dbReference type="InterPro" id="IPR036739">
    <property type="entry name" value="SLC41_membr_dom_sf"/>
</dbReference>
<dbReference type="PANTHER" id="PTHR16228">
    <property type="entry name" value="DIVALENT CATION TRANSPORTER SOLUTE CARRIER FAMILY 41"/>
    <property type="match status" value="1"/>
</dbReference>
<feature type="domain" description="SLC41A/MgtE integral membrane" evidence="10">
    <location>
        <begin position="345"/>
        <end position="487"/>
    </location>
</feature>
<dbReference type="GO" id="GO:0008324">
    <property type="term" value="F:monoatomic cation transmembrane transporter activity"/>
    <property type="evidence" value="ECO:0007669"/>
    <property type="project" value="InterPro"/>
</dbReference>
<evidence type="ECO:0000313" key="12">
    <source>
        <dbReference type="Proteomes" id="UP000192247"/>
    </source>
</evidence>
<keyword evidence="5" id="KW-0460">Magnesium</keyword>
<dbReference type="Proteomes" id="UP000192247">
    <property type="component" value="Unassembled WGS sequence"/>
</dbReference>
<feature type="transmembrane region" description="Helical" evidence="9">
    <location>
        <begin position="279"/>
        <end position="301"/>
    </location>
</feature>
<reference evidence="11 12" key="1">
    <citation type="journal article" date="2017" name="Gigascience">
        <title>Draft genome of the honey bee ectoparasitic mite, Tropilaelaps mercedesae, is shaped by the parasitic life history.</title>
        <authorList>
            <person name="Dong X."/>
            <person name="Armstrong S.D."/>
            <person name="Xia D."/>
            <person name="Makepeace B.L."/>
            <person name="Darby A.C."/>
            <person name="Kadowaki T."/>
        </authorList>
    </citation>
    <scope>NUCLEOTIDE SEQUENCE [LARGE SCALE GENOMIC DNA]</scope>
    <source>
        <strain evidence="11">Wuxi-XJTLU</strain>
    </source>
</reference>
<dbReference type="GO" id="GO:0005886">
    <property type="term" value="C:plasma membrane"/>
    <property type="evidence" value="ECO:0007669"/>
    <property type="project" value="TreeGrafter"/>
</dbReference>
<feature type="transmembrane region" description="Helical" evidence="9">
    <location>
        <begin position="405"/>
        <end position="425"/>
    </location>
</feature>
<dbReference type="Gene3D" id="1.10.357.20">
    <property type="entry name" value="SLC41 divalent cation transporters, integral membrane domain"/>
    <property type="match status" value="2"/>
</dbReference>
<gene>
    <name evidence="11" type="ORF">BIW11_01010</name>
</gene>
<feature type="transmembrane region" description="Helical" evidence="9">
    <location>
        <begin position="249"/>
        <end position="273"/>
    </location>
</feature>
<evidence type="ECO:0000256" key="7">
    <source>
        <dbReference type="ARBA" id="ARBA00023065"/>
    </source>
</evidence>